<dbReference type="GO" id="GO:0006281">
    <property type="term" value="P:DNA repair"/>
    <property type="evidence" value="ECO:0007669"/>
    <property type="project" value="UniProtKB-KW"/>
</dbReference>
<dbReference type="InterPro" id="IPR010285">
    <property type="entry name" value="DNA_helicase_pif1-like_DEAD"/>
</dbReference>
<proteinExistence type="inferred from homology"/>
<sequence>MLERHYKIEDDKVFELAPTGVAAYNISGQTLHRFFGLTNVALVPNFALLDRYVEQYPRMILLIDEYSMIGSKMPESISEALTKVTNRNRNMGGIRTIFFGDIVQLLPVKANEGKIWEFPTYNTVNRYQLRIPVKQNDAYFVSILNKIKTYKFDQSVIEFINSRTVAKSESSSRCLRLHTTLERVTAANERDYNSFPGGGKSYEAQDNFTGTAGTARATLNETRLVQRLPLNKKMPLMLIQNLNLQGGWVNGTIAQIEYLEDGNICLRKMSNNSNSV</sequence>
<dbReference type="EMBL" id="LUGH01001655">
    <property type="protein sequence ID" value="OBZ80870.1"/>
    <property type="molecule type" value="Genomic_DNA"/>
</dbReference>
<dbReference type="Gene3D" id="3.40.50.300">
    <property type="entry name" value="P-loop containing nucleotide triphosphate hydrolases"/>
    <property type="match status" value="1"/>
</dbReference>
<dbReference type="InterPro" id="IPR051055">
    <property type="entry name" value="PIF1_helicase"/>
</dbReference>
<accession>A0A1C7MVN5</accession>
<keyword evidence="1" id="KW-0227">DNA damage</keyword>
<dbReference type="SUPFAM" id="SSF52540">
    <property type="entry name" value="P-loop containing nucleoside triphosphate hydrolases"/>
    <property type="match status" value="2"/>
</dbReference>
<dbReference type="Proteomes" id="UP000093000">
    <property type="component" value="Unassembled WGS sequence"/>
</dbReference>
<name>A0A1C7MVN5_9FUNG</name>
<dbReference type="STRING" id="101091.A0A1C7MVN5"/>
<comment type="caution">
    <text evidence="3">The sequence shown here is derived from an EMBL/GenBank/DDBJ whole genome shotgun (WGS) entry which is preliminary data.</text>
</comment>
<dbReference type="GO" id="GO:0006310">
    <property type="term" value="P:DNA recombination"/>
    <property type="evidence" value="ECO:0007669"/>
    <property type="project" value="UniProtKB-KW"/>
</dbReference>
<reference evidence="3 4" key="1">
    <citation type="submission" date="2016-03" db="EMBL/GenBank/DDBJ databases">
        <title>Choanephora cucurbitarum.</title>
        <authorList>
            <person name="Min B."/>
            <person name="Park H."/>
            <person name="Park J.-H."/>
            <person name="Shin H.-D."/>
            <person name="Choi I.-G."/>
        </authorList>
    </citation>
    <scope>NUCLEOTIDE SEQUENCE [LARGE SCALE GENOMIC DNA]</scope>
    <source>
        <strain evidence="3 4">KUS-F28377</strain>
    </source>
</reference>
<evidence type="ECO:0000259" key="2">
    <source>
        <dbReference type="Pfam" id="PF05970"/>
    </source>
</evidence>
<keyword evidence="1" id="KW-0378">Hydrolase</keyword>
<keyword evidence="1 3" id="KW-0347">Helicase</keyword>
<evidence type="ECO:0000256" key="1">
    <source>
        <dbReference type="RuleBase" id="RU363044"/>
    </source>
</evidence>
<evidence type="ECO:0000313" key="4">
    <source>
        <dbReference type="Proteomes" id="UP000093000"/>
    </source>
</evidence>
<dbReference type="AlphaFoldDB" id="A0A1C7MVN5"/>
<keyword evidence="1" id="KW-0547">Nucleotide-binding</keyword>
<dbReference type="GO" id="GO:0016887">
    <property type="term" value="F:ATP hydrolysis activity"/>
    <property type="evidence" value="ECO:0007669"/>
    <property type="project" value="RHEA"/>
</dbReference>
<dbReference type="GO" id="GO:0043139">
    <property type="term" value="F:5'-3' DNA helicase activity"/>
    <property type="evidence" value="ECO:0007669"/>
    <property type="project" value="UniProtKB-EC"/>
</dbReference>
<feature type="domain" description="DNA helicase Pif1-like DEAD-box helicase" evidence="2">
    <location>
        <begin position="7"/>
        <end position="113"/>
    </location>
</feature>
<protein>
    <recommendedName>
        <fullName evidence="1">ATP-dependent DNA helicase</fullName>
        <ecNumber evidence="1">5.6.2.3</ecNumber>
    </recommendedName>
</protein>
<keyword evidence="1" id="KW-0233">DNA recombination</keyword>
<gene>
    <name evidence="3" type="primary">pif1_6</name>
    <name evidence="3" type="ORF">A0J61_11082</name>
</gene>
<dbReference type="PANTHER" id="PTHR47642">
    <property type="entry name" value="ATP-DEPENDENT DNA HELICASE"/>
    <property type="match status" value="1"/>
</dbReference>
<dbReference type="GO" id="GO:0005524">
    <property type="term" value="F:ATP binding"/>
    <property type="evidence" value="ECO:0007669"/>
    <property type="project" value="UniProtKB-KW"/>
</dbReference>
<dbReference type="EC" id="5.6.2.3" evidence="1"/>
<comment type="cofactor">
    <cofactor evidence="1">
        <name>Mg(2+)</name>
        <dbReference type="ChEBI" id="CHEBI:18420"/>
    </cofactor>
</comment>
<dbReference type="InParanoid" id="A0A1C7MVN5"/>
<dbReference type="OrthoDB" id="2325450at2759"/>
<keyword evidence="1" id="KW-0067">ATP-binding</keyword>
<organism evidence="3 4">
    <name type="scientific">Choanephora cucurbitarum</name>
    <dbReference type="NCBI Taxonomy" id="101091"/>
    <lineage>
        <taxon>Eukaryota</taxon>
        <taxon>Fungi</taxon>
        <taxon>Fungi incertae sedis</taxon>
        <taxon>Mucoromycota</taxon>
        <taxon>Mucoromycotina</taxon>
        <taxon>Mucoromycetes</taxon>
        <taxon>Mucorales</taxon>
        <taxon>Mucorineae</taxon>
        <taxon>Choanephoraceae</taxon>
        <taxon>Choanephoroideae</taxon>
        <taxon>Choanephora</taxon>
    </lineage>
</organism>
<dbReference type="Pfam" id="PF05970">
    <property type="entry name" value="PIF1"/>
    <property type="match status" value="1"/>
</dbReference>
<evidence type="ECO:0000313" key="3">
    <source>
        <dbReference type="EMBL" id="OBZ80870.1"/>
    </source>
</evidence>
<dbReference type="InterPro" id="IPR027417">
    <property type="entry name" value="P-loop_NTPase"/>
</dbReference>
<keyword evidence="4" id="KW-1185">Reference proteome</keyword>
<dbReference type="GO" id="GO:0000723">
    <property type="term" value="P:telomere maintenance"/>
    <property type="evidence" value="ECO:0007669"/>
    <property type="project" value="InterPro"/>
</dbReference>
<keyword evidence="1" id="KW-0234">DNA repair</keyword>
<comment type="catalytic activity">
    <reaction evidence="1">
        <text>ATP + H2O = ADP + phosphate + H(+)</text>
        <dbReference type="Rhea" id="RHEA:13065"/>
        <dbReference type="ChEBI" id="CHEBI:15377"/>
        <dbReference type="ChEBI" id="CHEBI:15378"/>
        <dbReference type="ChEBI" id="CHEBI:30616"/>
        <dbReference type="ChEBI" id="CHEBI:43474"/>
        <dbReference type="ChEBI" id="CHEBI:456216"/>
        <dbReference type="EC" id="5.6.2.3"/>
    </reaction>
</comment>
<comment type="similarity">
    <text evidence="1">Belongs to the helicase family.</text>
</comment>